<evidence type="ECO:0000256" key="1">
    <source>
        <dbReference type="SAM" id="MobiDB-lite"/>
    </source>
</evidence>
<feature type="compositionally biased region" description="Pro residues" evidence="1">
    <location>
        <begin position="1"/>
        <end position="13"/>
    </location>
</feature>
<reference evidence="2" key="1">
    <citation type="journal article" date="2014" name="Int. J. Syst. Evol. Microbiol.">
        <title>Complete genome sequence of Corynebacterium casei LMG S-19264T (=DSM 44701T), isolated from a smear-ripened cheese.</title>
        <authorList>
            <consortium name="US DOE Joint Genome Institute (JGI-PGF)"/>
            <person name="Walter F."/>
            <person name="Albersmeier A."/>
            <person name="Kalinowski J."/>
            <person name="Ruckert C."/>
        </authorList>
    </citation>
    <scope>NUCLEOTIDE SEQUENCE</scope>
    <source>
        <strain evidence="2">CGMCC 4.7110</strain>
    </source>
</reference>
<accession>A0A917XKL5</accession>
<dbReference type="Proteomes" id="UP000653411">
    <property type="component" value="Unassembled WGS sequence"/>
</dbReference>
<proteinExistence type="predicted"/>
<dbReference type="AlphaFoldDB" id="A0A917XKL5"/>
<comment type="caution">
    <text evidence="2">The sequence shown here is derived from an EMBL/GenBank/DDBJ whole genome shotgun (WGS) entry which is preliminary data.</text>
</comment>
<feature type="region of interest" description="Disordered" evidence="1">
    <location>
        <begin position="1"/>
        <end position="73"/>
    </location>
</feature>
<protein>
    <submittedName>
        <fullName evidence="2">Uncharacterized protein</fullName>
    </submittedName>
</protein>
<keyword evidence="3" id="KW-1185">Reference proteome</keyword>
<evidence type="ECO:0000313" key="3">
    <source>
        <dbReference type="Proteomes" id="UP000653411"/>
    </source>
</evidence>
<evidence type="ECO:0000313" key="2">
    <source>
        <dbReference type="EMBL" id="GGN34836.1"/>
    </source>
</evidence>
<organism evidence="2 3">
    <name type="scientific">Streptomyces fuscichromogenes</name>
    <dbReference type="NCBI Taxonomy" id="1324013"/>
    <lineage>
        <taxon>Bacteria</taxon>
        <taxon>Bacillati</taxon>
        <taxon>Actinomycetota</taxon>
        <taxon>Actinomycetes</taxon>
        <taxon>Kitasatosporales</taxon>
        <taxon>Streptomycetaceae</taxon>
        <taxon>Streptomyces</taxon>
    </lineage>
</organism>
<reference evidence="2" key="2">
    <citation type="submission" date="2020-09" db="EMBL/GenBank/DDBJ databases">
        <authorList>
            <person name="Sun Q."/>
            <person name="Zhou Y."/>
        </authorList>
    </citation>
    <scope>NUCLEOTIDE SEQUENCE</scope>
    <source>
        <strain evidence="2">CGMCC 4.7110</strain>
    </source>
</reference>
<dbReference type="EMBL" id="BMML01000023">
    <property type="protein sequence ID" value="GGN34836.1"/>
    <property type="molecule type" value="Genomic_DNA"/>
</dbReference>
<sequence>MTGPGVPPEPRPPAEAGAPFATHKPCPVDGCPGPARVPVRSAAHPPVVVPRDPGRDEPSCRRCGAGPRGPMEG</sequence>
<gene>
    <name evidence="2" type="ORF">GCM10011578_076120</name>
</gene>
<name>A0A917XKL5_9ACTN</name>